<dbReference type="Gene3D" id="2.30.29.30">
    <property type="entry name" value="Pleckstrin-homology domain (PH domain)/Phosphotyrosine-binding domain (PTB)"/>
    <property type="match status" value="2"/>
</dbReference>
<feature type="domain" description="PH" evidence="4">
    <location>
        <begin position="3"/>
        <end position="102"/>
    </location>
</feature>
<proteinExistence type="predicted"/>
<dbReference type="CDD" id="cd17671">
    <property type="entry name" value="RUN"/>
    <property type="match status" value="1"/>
</dbReference>
<feature type="compositionally biased region" description="Basic residues" evidence="3">
    <location>
        <begin position="748"/>
        <end position="760"/>
    </location>
</feature>
<sequence length="1334" mass="156855">MFQITHQGYLQKKSGKRKIYQKRHFRLVPPFLTYHNSESSNKTLGTLFLMNYNLQPDPENEESDYAFLFVPTNIDLERDYSVVASSERTNLEWFDKMKKAKKEIINRIYITDSLTEILGQVHLKAIIEDDNNINSGSKFGSKMSSIKNKTKIYGKKNTFQQRYCHLRDNQLIFYKNNYTHQALERIPLKGSYVRCSLNTESKNSNKVFVIIVNDSANNKNPKKNKAKNKSQPKNKLKYLIKAESNESMMKWILNCYLSKEISSKIEKNEEKTIKKNSRSNTFVPSLKREEASRELFNIISDNSILTSPLNKRTQSVKNLKVKPQKKDKRRFSTKVFKKKKKPKKKEKNSDEDFVKIDFEGNEIKNDNESNSNSESITQNLKNLKLKKKKKKKHKHKKKIHHNKEIKNGLNLNDQAKIKNETDISFEEEQEGKDRETKEEQEEKVKERKEEEEEQEKESNENLEGEEVKEVEKEEDESGDEDEEKNSTEEEEKEKDNNHKENNQNDQKIEKKIEDIDEEESEKEEKEEEGEDEDEEEEEEDEIINIKSRSNLKPKSQFEFELESGSGSSSEDGSNDKLKIEEEKERINKQIESEKKRKKLISKQNKIKYDEKVAIKLIEGITESSSVIISKDNEEEEKEKERLNVNLINNDNKNDDIAKKDRLINAEFYNYFNQINEQNNDIFYFDENDNGDFNSLSQITFEKKIKREKKAEHVIEENKKQKNLKASATTRLTSMVRKKMKAPSEKRKNVFKNFRKNRIDRKNKIMAGSVSEKKSSKSNSSSVKGFIENNGSNKQDPNQDNKENKIGIQEVKEEESKEQKENEKGKEEEEEVEEEEKESLIQITQQELQKRAQYQDQVIDELTSIIRKLQERYLDEEKISRNEVKLIKFNDNYLAKVDNNDPDAFLLLNIVVSIFLYQLKSNGSNNKDETGEMGTNIELTFMDIIKNIGNKSITRSLLLYEKMKKKKKKKFNKGKINDIELFDASLFFLFGFNNGDIIEWVKYFQDTNVLKKYYLPTALIYEKTFLETLSVVFSMASDLKFNLSLIIDKLKNEYIFDPENQRKLRIQNSKDKKENQNKIQENGETSKSSKPILEGSDSGSESESESDSNGEQIITNSGNKNLQTNNSGGANKKKVRFKFPELDENELNEKFKYNKQLFPIYKIIMSYTHFFENCKTSKKIEYASQKSNPELSKIIKTQLYPEIIALITYGHIKKKFLTPTRNHFWNYILKVSNHFKQYSDPDIKSFVNAIFFFQNDKRITQKKNVINYDSKLLTFIYLALQEKKIHIWINLLSTKQLANKNFETWGLLRDVELFNQLIDILENLKQIPFHIIKFN</sequence>
<dbReference type="SUPFAM" id="SSF140741">
    <property type="entry name" value="RUN domain-like"/>
    <property type="match status" value="1"/>
</dbReference>
<feature type="compositionally biased region" description="Low complexity" evidence="3">
    <location>
        <begin position="562"/>
        <end position="571"/>
    </location>
</feature>
<feature type="compositionally biased region" description="Polar residues" evidence="3">
    <location>
        <begin position="1076"/>
        <end position="1088"/>
    </location>
</feature>
<feature type="domain" description="RUN" evidence="5">
    <location>
        <begin position="1189"/>
        <end position="1334"/>
    </location>
</feature>
<feature type="compositionally biased region" description="Low complexity" evidence="3">
    <location>
        <begin position="368"/>
        <end position="382"/>
    </location>
</feature>
<feature type="compositionally biased region" description="Basic and acidic residues" evidence="3">
    <location>
        <begin position="1064"/>
        <end position="1075"/>
    </location>
</feature>
<feature type="compositionally biased region" description="Basic and acidic residues" evidence="3">
    <location>
        <begin position="431"/>
        <end position="448"/>
    </location>
</feature>
<dbReference type="Pfam" id="PF02759">
    <property type="entry name" value="RUN"/>
    <property type="match status" value="1"/>
</dbReference>
<dbReference type="InterPro" id="IPR037213">
    <property type="entry name" value="Run_dom_sf"/>
</dbReference>
<feature type="compositionally biased region" description="Acidic residues" evidence="3">
    <location>
        <begin position="827"/>
        <end position="836"/>
    </location>
</feature>
<dbReference type="GO" id="GO:0005765">
    <property type="term" value="C:lysosomal membrane"/>
    <property type="evidence" value="ECO:0007669"/>
    <property type="project" value="UniProtKB-SubCell"/>
</dbReference>
<dbReference type="Proteomes" id="UP001146793">
    <property type="component" value="Unassembled WGS sequence"/>
</dbReference>
<protein>
    <submittedName>
        <fullName evidence="6">Fip1-like 1 protein</fullName>
    </submittedName>
</protein>
<dbReference type="InterPro" id="IPR011993">
    <property type="entry name" value="PH-like_dom_sf"/>
</dbReference>
<feature type="region of interest" description="Disordered" evidence="3">
    <location>
        <begin position="1064"/>
        <end position="1130"/>
    </location>
</feature>
<dbReference type="SUPFAM" id="SSF50729">
    <property type="entry name" value="PH domain-like"/>
    <property type="match status" value="2"/>
</dbReference>
<dbReference type="EMBL" id="JANTQA010000051">
    <property type="protein sequence ID" value="KAJ3430146.1"/>
    <property type="molecule type" value="Genomic_DNA"/>
</dbReference>
<reference evidence="6" key="1">
    <citation type="submission" date="2022-08" db="EMBL/GenBank/DDBJ databases">
        <title>Novel sulphate-reducing endosymbionts in the free-living metamonad Anaeramoeba.</title>
        <authorList>
            <person name="Jerlstrom-Hultqvist J."/>
            <person name="Cepicka I."/>
            <person name="Gallot-Lavallee L."/>
            <person name="Salas-Leiva D."/>
            <person name="Curtis B.A."/>
            <person name="Zahonova K."/>
            <person name="Pipaliya S."/>
            <person name="Dacks J."/>
            <person name="Roger A.J."/>
        </authorList>
    </citation>
    <scope>NUCLEOTIDE SEQUENCE</scope>
    <source>
        <strain evidence="6">Busselton2</strain>
    </source>
</reference>
<feature type="compositionally biased region" description="Basic residues" evidence="3">
    <location>
        <begin position="383"/>
        <end position="403"/>
    </location>
</feature>
<dbReference type="InterPro" id="IPR004012">
    <property type="entry name" value="Run_dom"/>
</dbReference>
<feature type="region of interest" description="Disordered" evidence="3">
    <location>
        <begin position="734"/>
        <end position="839"/>
    </location>
</feature>
<feature type="compositionally biased region" description="Basic and acidic residues" evidence="3">
    <location>
        <begin position="796"/>
        <end position="826"/>
    </location>
</feature>
<dbReference type="SMART" id="SM00233">
    <property type="entry name" value="PH"/>
    <property type="match status" value="2"/>
</dbReference>
<dbReference type="InterPro" id="IPR001849">
    <property type="entry name" value="PH_domain"/>
</dbReference>
<feature type="compositionally biased region" description="Acidic residues" evidence="3">
    <location>
        <begin position="514"/>
        <end position="542"/>
    </location>
</feature>
<feature type="compositionally biased region" description="Basic residues" evidence="3">
    <location>
        <begin position="319"/>
        <end position="346"/>
    </location>
</feature>
<feature type="compositionally biased region" description="Acidic residues" evidence="3">
    <location>
        <begin position="472"/>
        <end position="492"/>
    </location>
</feature>
<evidence type="ECO:0000259" key="5">
    <source>
        <dbReference type="PROSITE" id="PS50826"/>
    </source>
</evidence>
<organism evidence="6 7">
    <name type="scientific">Anaeramoeba flamelloides</name>
    <dbReference type="NCBI Taxonomy" id="1746091"/>
    <lineage>
        <taxon>Eukaryota</taxon>
        <taxon>Metamonada</taxon>
        <taxon>Anaeramoebidae</taxon>
        <taxon>Anaeramoeba</taxon>
    </lineage>
</organism>
<comment type="caution">
    <text evidence="6">The sequence shown here is derived from an EMBL/GenBank/DDBJ whole genome shotgun (WGS) entry which is preliminary data.</text>
</comment>
<feature type="compositionally biased region" description="Basic and acidic residues" evidence="3">
    <location>
        <begin position="573"/>
        <end position="594"/>
    </location>
</feature>
<keyword evidence="2" id="KW-0458">Lysosome</keyword>
<dbReference type="SMART" id="SM00593">
    <property type="entry name" value="RUN"/>
    <property type="match status" value="2"/>
</dbReference>
<feature type="compositionally biased region" description="Basic and acidic residues" evidence="3">
    <location>
        <begin position="493"/>
        <end position="513"/>
    </location>
</feature>
<accession>A0AAV7YMQ3</accession>
<evidence type="ECO:0000259" key="4">
    <source>
        <dbReference type="PROSITE" id="PS50003"/>
    </source>
</evidence>
<name>A0AAV7YMQ3_9EUKA</name>
<feature type="compositionally biased region" description="Polar residues" evidence="3">
    <location>
        <begin position="1108"/>
        <end position="1128"/>
    </location>
</feature>
<evidence type="ECO:0000256" key="2">
    <source>
        <dbReference type="ARBA" id="ARBA00023228"/>
    </source>
</evidence>
<feature type="region of interest" description="Disordered" evidence="3">
    <location>
        <begin position="315"/>
        <end position="349"/>
    </location>
</feature>
<dbReference type="PROSITE" id="PS50826">
    <property type="entry name" value="RUN"/>
    <property type="match status" value="1"/>
</dbReference>
<evidence type="ECO:0000256" key="1">
    <source>
        <dbReference type="ARBA" id="ARBA00004656"/>
    </source>
</evidence>
<evidence type="ECO:0000313" key="7">
    <source>
        <dbReference type="Proteomes" id="UP001146793"/>
    </source>
</evidence>
<feature type="region of interest" description="Disordered" evidence="3">
    <location>
        <begin position="363"/>
        <end position="594"/>
    </location>
</feature>
<dbReference type="Pfam" id="PF00169">
    <property type="entry name" value="PH"/>
    <property type="match status" value="2"/>
</dbReference>
<feature type="compositionally biased region" description="Acidic residues" evidence="3">
    <location>
        <begin position="449"/>
        <end position="464"/>
    </location>
</feature>
<dbReference type="Gene3D" id="1.20.58.900">
    <property type="match status" value="1"/>
</dbReference>
<feature type="domain" description="PH" evidence="4">
    <location>
        <begin position="145"/>
        <end position="260"/>
    </location>
</feature>
<gene>
    <name evidence="6" type="ORF">M0812_23147</name>
</gene>
<dbReference type="PROSITE" id="PS50003">
    <property type="entry name" value="PH_DOMAIN"/>
    <property type="match status" value="2"/>
</dbReference>
<evidence type="ECO:0000313" key="6">
    <source>
        <dbReference type="EMBL" id="KAJ3430146.1"/>
    </source>
</evidence>
<comment type="subcellular location">
    <subcellularLocation>
        <location evidence="1">Lysosome membrane</location>
    </subcellularLocation>
</comment>
<evidence type="ECO:0000256" key="3">
    <source>
        <dbReference type="SAM" id="MobiDB-lite"/>
    </source>
</evidence>
<dbReference type="CDD" id="cd00821">
    <property type="entry name" value="PH"/>
    <property type="match status" value="1"/>
</dbReference>